<keyword evidence="3" id="KW-1185">Reference proteome</keyword>
<name>A0AAN6IHT9_9EURO</name>
<feature type="region of interest" description="Disordered" evidence="1">
    <location>
        <begin position="1"/>
        <end position="29"/>
    </location>
</feature>
<reference evidence="2" key="1">
    <citation type="journal article" date="2022" name="bioRxiv">
        <title>Deciphering the potential niche of two novel black yeast fungi from a biological soil crust based on their genomes, phenotypes, and melanin regulation.</title>
        <authorList>
            <consortium name="DOE Joint Genome Institute"/>
            <person name="Carr E.C."/>
            <person name="Barton Q."/>
            <person name="Grambo S."/>
            <person name="Sullivan M."/>
            <person name="Renfro C.M."/>
            <person name="Kuo A."/>
            <person name="Pangilinan J."/>
            <person name="Lipzen A."/>
            <person name="Keymanesh K."/>
            <person name="Savage E."/>
            <person name="Barry K."/>
            <person name="Grigoriev I.V."/>
            <person name="Riekhof W.R."/>
            <person name="Harris S.S."/>
        </authorList>
    </citation>
    <scope>NUCLEOTIDE SEQUENCE</scope>
    <source>
        <strain evidence="2">JF 03-4F</strain>
    </source>
</reference>
<accession>A0AAN6IHT9</accession>
<gene>
    <name evidence="2" type="ORF">EDD36DRAFT_459653</name>
</gene>
<evidence type="ECO:0000256" key="1">
    <source>
        <dbReference type="SAM" id="MobiDB-lite"/>
    </source>
</evidence>
<evidence type="ECO:0000313" key="2">
    <source>
        <dbReference type="EMBL" id="KAI1617993.1"/>
    </source>
</evidence>
<dbReference type="AlphaFoldDB" id="A0AAN6IHT9"/>
<proteinExistence type="predicted"/>
<dbReference type="Proteomes" id="UP001203852">
    <property type="component" value="Unassembled WGS sequence"/>
</dbReference>
<organism evidence="2 3">
    <name type="scientific">Exophiala viscosa</name>
    <dbReference type="NCBI Taxonomy" id="2486360"/>
    <lineage>
        <taxon>Eukaryota</taxon>
        <taxon>Fungi</taxon>
        <taxon>Dikarya</taxon>
        <taxon>Ascomycota</taxon>
        <taxon>Pezizomycotina</taxon>
        <taxon>Eurotiomycetes</taxon>
        <taxon>Chaetothyriomycetidae</taxon>
        <taxon>Chaetothyriales</taxon>
        <taxon>Herpotrichiellaceae</taxon>
        <taxon>Exophiala</taxon>
    </lineage>
</organism>
<dbReference type="EMBL" id="MU404350">
    <property type="protein sequence ID" value="KAI1617993.1"/>
    <property type="molecule type" value="Genomic_DNA"/>
</dbReference>
<evidence type="ECO:0000313" key="3">
    <source>
        <dbReference type="Proteomes" id="UP001203852"/>
    </source>
</evidence>
<protein>
    <submittedName>
        <fullName evidence="2">Uncharacterized protein</fullName>
    </submittedName>
</protein>
<comment type="caution">
    <text evidence="2">The sequence shown here is derived from an EMBL/GenBank/DDBJ whole genome shotgun (WGS) entry which is preliminary data.</text>
</comment>
<sequence length="125" mass="13282">MASKQGTPPSAVPTDTNHRRSSSGISDDVAKSAHDFMAVTIRRSSSGISDDAATAAHNFMRSVKGTGPGLNDDLTEKAHIFMDGPATHCESHSKYLPDVTVPGVTDQIAEEALEFVDNAEKLEKV</sequence>